<evidence type="ECO:0000313" key="3">
    <source>
        <dbReference type="Proteomes" id="UP000029391"/>
    </source>
</evidence>
<proteinExistence type="predicted"/>
<name>A0A091BI42_9GAMM</name>
<dbReference type="STRING" id="1121013.GCA_000426365_01210"/>
<evidence type="ECO:0000256" key="1">
    <source>
        <dbReference type="SAM" id="SignalP"/>
    </source>
</evidence>
<dbReference type="eggNOG" id="ENOG5033KPQ">
    <property type="taxonomic scope" value="Bacteria"/>
</dbReference>
<dbReference type="OrthoDB" id="5966441at2"/>
<dbReference type="RefSeq" id="WP_051239596.1">
    <property type="nucleotide sequence ID" value="NZ_AUFF01000002.1"/>
</dbReference>
<evidence type="ECO:0000313" key="2">
    <source>
        <dbReference type="EMBL" id="KFN51416.1"/>
    </source>
</evidence>
<dbReference type="EMBL" id="AWXU01000006">
    <property type="protein sequence ID" value="KFN51416.1"/>
    <property type="molecule type" value="Genomic_DNA"/>
</dbReference>
<organism evidence="2 3">
    <name type="scientific">Arenimonas composti TR7-09 = DSM 18010</name>
    <dbReference type="NCBI Taxonomy" id="1121013"/>
    <lineage>
        <taxon>Bacteria</taxon>
        <taxon>Pseudomonadati</taxon>
        <taxon>Pseudomonadota</taxon>
        <taxon>Gammaproteobacteria</taxon>
        <taxon>Lysobacterales</taxon>
        <taxon>Lysobacteraceae</taxon>
        <taxon>Arenimonas</taxon>
    </lineage>
</organism>
<protein>
    <recommendedName>
        <fullName evidence="4">Secreted protein</fullName>
    </recommendedName>
</protein>
<evidence type="ECO:0008006" key="4">
    <source>
        <dbReference type="Google" id="ProtNLM"/>
    </source>
</evidence>
<comment type="caution">
    <text evidence="2">The sequence shown here is derived from an EMBL/GenBank/DDBJ whole genome shotgun (WGS) entry which is preliminary data.</text>
</comment>
<sequence>MRSLLSLSVLLFAFAAGGASAQQFSSLEEKMSHAEFTAAGLDKLSPEELAALNAWIAQKVATAPATAAPAGEDRRGFLASSAGPGDAIVSSIDGEFRGWREKGDRIVLANGQIWEVTESTSRLVVRVQNPTVIIEPGMLGAWYLRIDGYNTRAKVVRIK</sequence>
<keyword evidence="3" id="KW-1185">Reference proteome</keyword>
<feature type="chain" id="PRO_5001869819" description="Secreted protein" evidence="1">
    <location>
        <begin position="22"/>
        <end position="159"/>
    </location>
</feature>
<dbReference type="Proteomes" id="UP000029391">
    <property type="component" value="Unassembled WGS sequence"/>
</dbReference>
<reference evidence="2 3" key="1">
    <citation type="submission" date="2013-09" db="EMBL/GenBank/DDBJ databases">
        <title>Genome sequencing of Arenimonas composti.</title>
        <authorList>
            <person name="Chen F."/>
            <person name="Wang G."/>
        </authorList>
    </citation>
    <scope>NUCLEOTIDE SEQUENCE [LARGE SCALE GENOMIC DNA]</scope>
    <source>
        <strain evidence="2 3">TR7-09</strain>
    </source>
</reference>
<gene>
    <name evidence="2" type="ORF">P873_02815</name>
</gene>
<dbReference type="AlphaFoldDB" id="A0A091BI42"/>
<feature type="signal peptide" evidence="1">
    <location>
        <begin position="1"/>
        <end position="21"/>
    </location>
</feature>
<keyword evidence="1" id="KW-0732">Signal</keyword>
<accession>A0A091BI42</accession>